<protein>
    <submittedName>
        <fullName evidence="2">Uncharacterized protein</fullName>
    </submittedName>
</protein>
<dbReference type="AlphaFoldDB" id="A0A510DVC7"/>
<feature type="transmembrane region" description="Helical" evidence="1">
    <location>
        <begin position="539"/>
        <end position="562"/>
    </location>
</feature>
<feature type="transmembrane region" description="Helical" evidence="1">
    <location>
        <begin position="247"/>
        <end position="271"/>
    </location>
</feature>
<accession>A0A510DVC7</accession>
<dbReference type="RefSeq" id="WP_054845162.1">
    <property type="nucleotide sequence ID" value="NZ_AP018929.1"/>
</dbReference>
<feature type="transmembrane region" description="Helical" evidence="1">
    <location>
        <begin position="210"/>
        <end position="227"/>
    </location>
</feature>
<name>A0A510DVC7_9CREN</name>
<keyword evidence="1" id="KW-0812">Transmembrane</keyword>
<evidence type="ECO:0000313" key="3">
    <source>
        <dbReference type="Proteomes" id="UP000322983"/>
    </source>
</evidence>
<feature type="transmembrane region" description="Helical" evidence="1">
    <location>
        <begin position="308"/>
        <end position="333"/>
    </location>
</feature>
<evidence type="ECO:0000256" key="1">
    <source>
        <dbReference type="SAM" id="Phobius"/>
    </source>
</evidence>
<feature type="transmembrane region" description="Helical" evidence="1">
    <location>
        <begin position="7"/>
        <end position="27"/>
    </location>
</feature>
<feature type="transmembrane region" description="Helical" evidence="1">
    <location>
        <begin position="340"/>
        <end position="358"/>
    </location>
</feature>
<dbReference type="EMBL" id="AP018929">
    <property type="protein sequence ID" value="BBG24134.1"/>
    <property type="molecule type" value="Genomic_DNA"/>
</dbReference>
<gene>
    <name evidence="2" type="ORF">IC006_1437</name>
</gene>
<organism evidence="2 3">
    <name type="scientific">Sulfuracidifex tepidarius</name>
    <dbReference type="NCBI Taxonomy" id="1294262"/>
    <lineage>
        <taxon>Archaea</taxon>
        <taxon>Thermoproteota</taxon>
        <taxon>Thermoprotei</taxon>
        <taxon>Sulfolobales</taxon>
        <taxon>Sulfolobaceae</taxon>
        <taxon>Sulfuracidifex</taxon>
    </lineage>
</organism>
<dbReference type="GeneID" id="41715192"/>
<dbReference type="OrthoDB" id="382955at2157"/>
<dbReference type="KEGG" id="step:IC006_1437"/>
<keyword evidence="1" id="KW-0472">Membrane</keyword>
<proteinExistence type="predicted"/>
<feature type="transmembrane region" description="Helical" evidence="1">
    <location>
        <begin position="283"/>
        <end position="302"/>
    </location>
</feature>
<reference evidence="2 3" key="1">
    <citation type="journal article" date="2020" name="Int. J. Syst. Evol. Microbiol.">
        <title>Sulfuracidifex tepidarius gen. nov., sp. nov. and transfer of Sulfolobus metallicus Huber and Stetter 1992 to the genus Sulfuracidifex as Sulfuracidifex metallicus comb. nov.</title>
        <authorList>
            <person name="Itoh T."/>
            <person name="Miura T."/>
            <person name="Sakai H.D."/>
            <person name="Kato S."/>
            <person name="Ohkuma M."/>
            <person name="Takashina T."/>
        </authorList>
    </citation>
    <scope>NUCLEOTIDE SEQUENCE [LARGE SCALE GENOMIC DNA]</scope>
    <source>
        <strain evidence="2 3">IC-006</strain>
    </source>
</reference>
<keyword evidence="1" id="KW-1133">Transmembrane helix</keyword>
<dbReference type="Proteomes" id="UP000322983">
    <property type="component" value="Chromosome"/>
</dbReference>
<feature type="transmembrane region" description="Helical" evidence="1">
    <location>
        <begin position="47"/>
        <end position="69"/>
    </location>
</feature>
<keyword evidence="3" id="KW-1185">Reference proteome</keyword>
<dbReference type="STRING" id="1294262.GCA_001316085_00620"/>
<evidence type="ECO:0000313" key="2">
    <source>
        <dbReference type="EMBL" id="BBG24134.1"/>
    </source>
</evidence>
<sequence length="581" mass="66708">MSTRRKELLYVAVVIGFFLLMFRNLIVSGPFSMLDSEPPPLKPSFPPFFSLADYGTFGDISISTVFFYLVSLFGTLNAEKIETIAPFVLSVISFHFAVKELYPYNPRRKREIAYKDFVIYVLPFFYALNPAYSSMLYLGDSPGILFSMSFMPMVFLGSYRLMKDQSTKNLAFLSLFTVLSNLVYFEGFLFSFIFELPLMVLSLMEGKTRAVLLMFLSVVISFASELPEELFIYLVDVTAYKPIAYKITYDIFIYSVMIFSIFLSMVLVTWASRLSKEGKREPLALTFVSALVMFLFVYLMHYPLDIPLVGSLVLTITTFPQKVFLLSFSLLLLSFPFFRFTWVLFLVLIVGVFLPSYSPLSSTYQELNFSPTYQVIPQFYQVYSYLSSHDPCYTIVETNIQTFPYRIAFFSWPDVVNVVCFNYQVAEEVNNATNGVKYVVTFLPLNDSNLTLIKIFPGNPTAYLYESKVYQGLILFPNGTGAGGKLVVNQGQVQVKDGNYTGNVILLLGRSFFLNAKSYNGLVEVHLSRGEGEVSFQRYFYFFYVSLPVSIVFFLIPFYLLLKERVKLRLHGWLNQWRNNT</sequence>
<feature type="transmembrane region" description="Helical" evidence="1">
    <location>
        <begin position="118"/>
        <end position="137"/>
    </location>
</feature>
<feature type="transmembrane region" description="Helical" evidence="1">
    <location>
        <begin position="182"/>
        <end position="203"/>
    </location>
</feature>